<dbReference type="PANTHER" id="PTHR32308">
    <property type="entry name" value="LYASE BETA SUBUNIT, PUTATIVE (AFU_ORTHOLOGUE AFUA_4G13030)-RELATED"/>
    <property type="match status" value="1"/>
</dbReference>
<dbReference type="SUPFAM" id="SSF51621">
    <property type="entry name" value="Phosphoenolpyruvate/pyruvate domain"/>
    <property type="match status" value="1"/>
</dbReference>
<dbReference type="EMBL" id="PYKI01001924">
    <property type="protein sequence ID" value="TGD60953.1"/>
    <property type="molecule type" value="Genomic_DNA"/>
</dbReference>
<evidence type="ECO:0000256" key="1">
    <source>
        <dbReference type="ARBA" id="ARBA00001946"/>
    </source>
</evidence>
<sequence>PAPPLQAARAAGMQAFATVVSDAHTEAGFLQEAAHIKQLGVDGKSLINPRQIELLHNLYAPTRKEVAHARLVVDAAAAAAREGRGVGALPGQLVARRGLDR</sequence>
<dbReference type="Pfam" id="PF03328">
    <property type="entry name" value="HpcH_HpaI"/>
    <property type="match status" value="1"/>
</dbReference>
<proteinExistence type="predicted"/>
<protein>
    <submittedName>
        <fullName evidence="5">Citrate lyase subunit beta</fullName>
    </submittedName>
</protein>
<dbReference type="Gene3D" id="3.20.20.60">
    <property type="entry name" value="Phosphoenolpyruvate-binding domains"/>
    <property type="match status" value="1"/>
</dbReference>
<comment type="caution">
    <text evidence="5">The sequence shown here is derived from an EMBL/GenBank/DDBJ whole genome shotgun (WGS) entry which is preliminary data.</text>
</comment>
<evidence type="ECO:0000256" key="3">
    <source>
        <dbReference type="ARBA" id="ARBA00022842"/>
    </source>
</evidence>
<keyword evidence="2" id="KW-0479">Metal-binding</keyword>
<organism evidence="5 6">
    <name type="scientific">Salmonella enterica subsp. enterica serovar Poona</name>
    <dbReference type="NCBI Taxonomy" id="436295"/>
    <lineage>
        <taxon>Bacteria</taxon>
        <taxon>Pseudomonadati</taxon>
        <taxon>Pseudomonadota</taxon>
        <taxon>Gammaproteobacteria</taxon>
        <taxon>Enterobacterales</taxon>
        <taxon>Enterobacteriaceae</taxon>
        <taxon>Salmonella</taxon>
    </lineage>
</organism>
<feature type="non-terminal residue" evidence="5">
    <location>
        <position position="1"/>
    </location>
</feature>
<name>A0A4Z0LEU8_SALET</name>
<dbReference type="GO" id="GO:0006107">
    <property type="term" value="P:oxaloacetate metabolic process"/>
    <property type="evidence" value="ECO:0007669"/>
    <property type="project" value="TreeGrafter"/>
</dbReference>
<dbReference type="InterPro" id="IPR040442">
    <property type="entry name" value="Pyrv_kinase-like_dom_sf"/>
</dbReference>
<dbReference type="GO" id="GO:0000287">
    <property type="term" value="F:magnesium ion binding"/>
    <property type="evidence" value="ECO:0007669"/>
    <property type="project" value="TreeGrafter"/>
</dbReference>
<gene>
    <name evidence="5" type="ORF">C9F07_18560</name>
</gene>
<feature type="non-terminal residue" evidence="5">
    <location>
        <position position="101"/>
    </location>
</feature>
<evidence type="ECO:0000259" key="4">
    <source>
        <dbReference type="Pfam" id="PF03328"/>
    </source>
</evidence>
<dbReference type="InterPro" id="IPR015813">
    <property type="entry name" value="Pyrv/PenolPyrv_kinase-like_dom"/>
</dbReference>
<keyword evidence="5" id="KW-0456">Lyase</keyword>
<reference evidence="5 6" key="1">
    <citation type="submission" date="2018-03" db="EMBL/GenBank/DDBJ databases">
        <title>Non-Typhoidal Salmonella genome sequencing and assembly.</title>
        <authorList>
            <person name="Matchawe C."/>
        </authorList>
    </citation>
    <scope>NUCLEOTIDE SEQUENCE [LARGE SCALE GENOMIC DNA]</scope>
    <source>
        <strain evidence="5 6">22sa</strain>
    </source>
</reference>
<evidence type="ECO:0000313" key="5">
    <source>
        <dbReference type="EMBL" id="TGD60953.1"/>
    </source>
</evidence>
<keyword evidence="3" id="KW-0460">Magnesium</keyword>
<dbReference type="InterPro" id="IPR005000">
    <property type="entry name" value="Aldolase/citrate-lyase_domain"/>
</dbReference>
<comment type="cofactor">
    <cofactor evidence="1">
        <name>Mg(2+)</name>
        <dbReference type="ChEBI" id="CHEBI:18420"/>
    </cofactor>
</comment>
<keyword evidence="6" id="KW-1185">Reference proteome</keyword>
<dbReference type="PANTHER" id="PTHR32308:SF10">
    <property type="entry name" value="CITRATE LYASE SUBUNIT BETA"/>
    <property type="match status" value="1"/>
</dbReference>
<dbReference type="GO" id="GO:0016829">
    <property type="term" value="F:lyase activity"/>
    <property type="evidence" value="ECO:0007669"/>
    <property type="project" value="UniProtKB-KW"/>
</dbReference>
<evidence type="ECO:0000313" key="6">
    <source>
        <dbReference type="Proteomes" id="UP000298196"/>
    </source>
</evidence>
<dbReference type="Proteomes" id="UP000298196">
    <property type="component" value="Unassembled WGS sequence"/>
</dbReference>
<dbReference type="AlphaFoldDB" id="A0A4Z0LEU8"/>
<feature type="domain" description="HpcH/HpaI aldolase/citrate lyase" evidence="4">
    <location>
        <begin position="5"/>
        <end position="49"/>
    </location>
</feature>
<accession>A0A4Z0LEU8</accession>
<evidence type="ECO:0000256" key="2">
    <source>
        <dbReference type="ARBA" id="ARBA00022723"/>
    </source>
</evidence>